<sequence>MPRYFLRFLSFFASICGVRFLGSEGTAIITSGQNLLLFAILILCSSFLFGRYAVLLKNKYGFRLVFVMYLSLLFAISFFCYFSRIYLNSHVGELLTYFFPLIFTVGGGQALPGPSNAGPSNVGQPDSLYGSFPSVPRDLSPIPSDASVPSIPSIPSYDGNEREQSVEQPAPEETLERTPEYKAAERKWNQFAENKTRLISYSATLLTARNEPLPDDPHDINRAIDVMLAEAEFLGIDETNQKLASLRRSFQNPHSEDWGEFLQELDRIQGKDRGRG</sequence>
<comment type="caution">
    <text evidence="3">The sequence shown here is derived from an EMBL/GenBank/DDBJ whole genome shotgun (WGS) entry which is preliminary data.</text>
</comment>
<dbReference type="Proteomes" id="UP001324115">
    <property type="component" value="Unassembled WGS sequence"/>
</dbReference>
<dbReference type="EMBL" id="JAXUIC010000419">
    <property type="protein sequence ID" value="KAK4540979.1"/>
    <property type="molecule type" value="Genomic_DNA"/>
</dbReference>
<organism evidence="3 12">
    <name type="scientific">Quercus rubra</name>
    <name type="common">Northern red oak</name>
    <name type="synonym">Quercus borealis</name>
    <dbReference type="NCBI Taxonomy" id="3512"/>
    <lineage>
        <taxon>Eukaryota</taxon>
        <taxon>Viridiplantae</taxon>
        <taxon>Streptophyta</taxon>
        <taxon>Embryophyta</taxon>
        <taxon>Tracheophyta</taxon>
        <taxon>Spermatophyta</taxon>
        <taxon>Magnoliopsida</taxon>
        <taxon>eudicotyledons</taxon>
        <taxon>Gunneridae</taxon>
        <taxon>Pentapetalae</taxon>
        <taxon>rosids</taxon>
        <taxon>fabids</taxon>
        <taxon>Fagales</taxon>
        <taxon>Fagaceae</taxon>
        <taxon>Quercus</taxon>
    </lineage>
</organism>
<evidence type="ECO:0000313" key="7">
    <source>
        <dbReference type="EMBL" id="KAK4551126.1"/>
    </source>
</evidence>
<evidence type="ECO:0000313" key="11">
    <source>
        <dbReference type="EMBL" id="KAK4552423.1"/>
    </source>
</evidence>
<keyword evidence="12" id="KW-1185">Reference proteome</keyword>
<keyword evidence="2" id="KW-0812">Transmembrane</keyword>
<keyword evidence="2" id="KW-0472">Membrane</keyword>
<dbReference type="EMBL" id="JAXUIC010000127">
    <property type="protein sequence ID" value="KAK4551126.1"/>
    <property type="molecule type" value="Genomic_DNA"/>
</dbReference>
<evidence type="ECO:0000313" key="9">
    <source>
        <dbReference type="EMBL" id="KAK4551764.1"/>
    </source>
</evidence>
<evidence type="ECO:0000313" key="12">
    <source>
        <dbReference type="Proteomes" id="UP001324115"/>
    </source>
</evidence>
<evidence type="ECO:0000256" key="2">
    <source>
        <dbReference type="SAM" id="Phobius"/>
    </source>
</evidence>
<protein>
    <submittedName>
        <fullName evidence="3">Uncharacterized protein</fullName>
    </submittedName>
</protein>
<gene>
    <name evidence="3" type="ORF">RGQ29_031808</name>
    <name evidence="11" type="ORF">RGQ29_032053</name>
    <name evidence="10" type="ORF">RGQ29_032182</name>
    <name evidence="9" type="ORF">RGQ29_032268</name>
    <name evidence="8" type="ORF">RGQ29_032506</name>
    <name evidence="7" type="ORF">RGQ29_032529</name>
    <name evidence="6" type="ORF">RGQ29_032911</name>
    <name evidence="5" type="ORF">RGQ29_032968</name>
    <name evidence="4" type="ORF">RGQ29_033219</name>
</gene>
<feature type="transmembrane region" description="Helical" evidence="2">
    <location>
        <begin position="60"/>
        <end position="82"/>
    </location>
</feature>
<feature type="region of interest" description="Disordered" evidence="1">
    <location>
        <begin position="141"/>
        <end position="180"/>
    </location>
</feature>
<reference evidence="3 12" key="1">
    <citation type="journal article" date="2023" name="G3 (Bethesda)">
        <title>A haplotype-resolved chromosome-scale genome for Quercus rubra L. provides insights into the genetics of adaptive traits for red oak species.</title>
        <authorList>
            <person name="Kapoor B."/>
            <person name="Jenkins J."/>
            <person name="Schmutz J."/>
            <person name="Zhebentyayeva T."/>
            <person name="Kuelheim C."/>
            <person name="Coggeshall M."/>
            <person name="Heim C."/>
            <person name="Lasky J.R."/>
            <person name="Leites L."/>
            <person name="Islam-Faridi N."/>
            <person name="Romero-Severson J."/>
            <person name="DeLeo V.L."/>
            <person name="Lucas S.M."/>
            <person name="Lazic D."/>
            <person name="Gailing O."/>
            <person name="Carlson J."/>
            <person name="Staton M."/>
        </authorList>
    </citation>
    <scope>NUCLEOTIDE SEQUENCE [LARGE SCALE GENOMIC DNA]</scope>
    <source>
        <strain evidence="3">Pseudo-F2</strain>
    </source>
</reference>
<feature type="transmembrane region" description="Helical" evidence="2">
    <location>
        <begin position="94"/>
        <end position="111"/>
    </location>
</feature>
<evidence type="ECO:0000313" key="4">
    <source>
        <dbReference type="EMBL" id="KAK4541946.1"/>
    </source>
</evidence>
<dbReference type="EMBL" id="JAXUIC010000022">
    <property type="protein sequence ID" value="KAK4552423.1"/>
    <property type="molecule type" value="Genomic_DNA"/>
</dbReference>
<dbReference type="AlphaFoldDB" id="A0AAN7DTY3"/>
<dbReference type="EMBL" id="JAXUIC010000121">
    <property type="protein sequence ID" value="KAK4551142.1"/>
    <property type="molecule type" value="Genomic_DNA"/>
</dbReference>
<accession>A0AAN7DTY3</accession>
<keyword evidence="2" id="KW-1133">Transmembrane helix</keyword>
<dbReference type="EMBL" id="JAXUIC010000046">
    <property type="protein sequence ID" value="KAK4551764.1"/>
    <property type="molecule type" value="Genomic_DNA"/>
</dbReference>
<evidence type="ECO:0000313" key="10">
    <source>
        <dbReference type="EMBL" id="KAK4552147.1"/>
    </source>
</evidence>
<feature type="transmembrane region" description="Helical" evidence="2">
    <location>
        <begin position="34"/>
        <end position="54"/>
    </location>
</feature>
<feature type="transmembrane region" description="Helical" evidence="2">
    <location>
        <begin position="6"/>
        <end position="22"/>
    </location>
</feature>
<proteinExistence type="predicted"/>
<dbReference type="EMBL" id="JAXUIC010000288">
    <property type="protein sequence ID" value="KAK4545006.1"/>
    <property type="molecule type" value="Genomic_DNA"/>
</dbReference>
<dbReference type="EMBL" id="JAXUIC010000381">
    <property type="protein sequence ID" value="KAK4541946.1"/>
    <property type="molecule type" value="Genomic_DNA"/>
</dbReference>
<evidence type="ECO:0000313" key="6">
    <source>
        <dbReference type="EMBL" id="KAK4545813.1"/>
    </source>
</evidence>
<evidence type="ECO:0000313" key="3">
    <source>
        <dbReference type="EMBL" id="KAK4540979.1"/>
    </source>
</evidence>
<evidence type="ECO:0000313" key="5">
    <source>
        <dbReference type="EMBL" id="KAK4545006.1"/>
    </source>
</evidence>
<evidence type="ECO:0000313" key="8">
    <source>
        <dbReference type="EMBL" id="KAK4551142.1"/>
    </source>
</evidence>
<dbReference type="EMBL" id="JAXUIC010000266">
    <property type="protein sequence ID" value="KAK4545813.1"/>
    <property type="molecule type" value="Genomic_DNA"/>
</dbReference>
<dbReference type="EMBL" id="JAXUIC010000031">
    <property type="protein sequence ID" value="KAK4552147.1"/>
    <property type="molecule type" value="Genomic_DNA"/>
</dbReference>
<evidence type="ECO:0000256" key="1">
    <source>
        <dbReference type="SAM" id="MobiDB-lite"/>
    </source>
</evidence>
<name>A0AAN7DTY3_QUERU</name>